<evidence type="ECO:0000256" key="1">
    <source>
        <dbReference type="SAM" id="SignalP"/>
    </source>
</evidence>
<comment type="caution">
    <text evidence="2">The sequence shown here is derived from an EMBL/GenBank/DDBJ whole genome shotgun (WGS) entry which is preliminary data.</text>
</comment>
<keyword evidence="1" id="KW-0732">Signal</keyword>
<accession>A0A0L0VKF2</accession>
<reference evidence="3" key="1">
    <citation type="submission" date="2014-03" db="EMBL/GenBank/DDBJ databases">
        <title>The Genome Sequence of Puccinia striiformis f. sp. tritici PST-78.</title>
        <authorList>
            <consortium name="The Broad Institute Genome Sequencing Platform"/>
            <person name="Cuomo C."/>
            <person name="Hulbert S."/>
            <person name="Chen X."/>
            <person name="Walker B."/>
            <person name="Young S.K."/>
            <person name="Zeng Q."/>
            <person name="Gargeya S."/>
            <person name="Fitzgerald M."/>
            <person name="Haas B."/>
            <person name="Abouelleil A."/>
            <person name="Alvarado L."/>
            <person name="Arachchi H.M."/>
            <person name="Berlin A.M."/>
            <person name="Chapman S.B."/>
            <person name="Goldberg J."/>
            <person name="Griggs A."/>
            <person name="Gujja S."/>
            <person name="Hansen M."/>
            <person name="Howarth C."/>
            <person name="Imamovic A."/>
            <person name="Larimer J."/>
            <person name="McCowan C."/>
            <person name="Montmayeur A."/>
            <person name="Murphy C."/>
            <person name="Neiman D."/>
            <person name="Pearson M."/>
            <person name="Priest M."/>
            <person name="Roberts A."/>
            <person name="Saif S."/>
            <person name="Shea T."/>
            <person name="Sisk P."/>
            <person name="Sykes S."/>
            <person name="Wortman J."/>
            <person name="Nusbaum C."/>
            <person name="Birren B."/>
        </authorList>
    </citation>
    <scope>NUCLEOTIDE SEQUENCE [LARGE SCALE GENOMIC DNA]</scope>
    <source>
        <strain evidence="3">race PST-78</strain>
    </source>
</reference>
<sequence>MEHLKSTLMLLFTTALVGSLQAAQGSGPYTCPTGSSHAYCATKLPPNVNGIVFYTAQPANDKGGLNFDCANKGEKGEYCCKRNLKYADNLRHLVNGDELEHGQPTEFSDNINCKLV</sequence>
<proteinExistence type="predicted"/>
<name>A0A0L0VKF2_9BASI</name>
<keyword evidence="3" id="KW-1185">Reference proteome</keyword>
<evidence type="ECO:0000313" key="3">
    <source>
        <dbReference type="Proteomes" id="UP000054564"/>
    </source>
</evidence>
<dbReference type="EMBL" id="AJIL01000043">
    <property type="protein sequence ID" value="KNE99753.1"/>
    <property type="molecule type" value="Genomic_DNA"/>
</dbReference>
<organism evidence="2 3">
    <name type="scientific">Puccinia striiformis f. sp. tritici PST-78</name>
    <dbReference type="NCBI Taxonomy" id="1165861"/>
    <lineage>
        <taxon>Eukaryota</taxon>
        <taxon>Fungi</taxon>
        <taxon>Dikarya</taxon>
        <taxon>Basidiomycota</taxon>
        <taxon>Pucciniomycotina</taxon>
        <taxon>Pucciniomycetes</taxon>
        <taxon>Pucciniales</taxon>
        <taxon>Pucciniaceae</taxon>
        <taxon>Puccinia</taxon>
    </lineage>
</organism>
<protein>
    <recommendedName>
        <fullName evidence="4">Hydrophobin</fullName>
    </recommendedName>
</protein>
<feature type="chain" id="PRO_5005549471" description="Hydrophobin" evidence="1">
    <location>
        <begin position="23"/>
        <end position="116"/>
    </location>
</feature>
<feature type="signal peptide" evidence="1">
    <location>
        <begin position="1"/>
        <end position="22"/>
    </location>
</feature>
<evidence type="ECO:0008006" key="4">
    <source>
        <dbReference type="Google" id="ProtNLM"/>
    </source>
</evidence>
<gene>
    <name evidence="2" type="ORF">PSTG_07040</name>
</gene>
<dbReference type="Proteomes" id="UP000054564">
    <property type="component" value="Unassembled WGS sequence"/>
</dbReference>
<evidence type="ECO:0000313" key="2">
    <source>
        <dbReference type="EMBL" id="KNE99753.1"/>
    </source>
</evidence>
<dbReference type="AlphaFoldDB" id="A0A0L0VKF2"/>